<dbReference type="Proteomes" id="UP000217768">
    <property type="component" value="Unassembled WGS sequence"/>
</dbReference>
<organism evidence="1 2">
    <name type="scientific">Mycobacterium avium</name>
    <dbReference type="NCBI Taxonomy" id="1764"/>
    <lineage>
        <taxon>Bacteria</taxon>
        <taxon>Bacillati</taxon>
        <taxon>Actinomycetota</taxon>
        <taxon>Actinomycetes</taxon>
        <taxon>Mycobacteriales</taxon>
        <taxon>Mycobacteriaceae</taxon>
        <taxon>Mycobacterium</taxon>
        <taxon>Mycobacterium avium complex (MAC)</taxon>
    </lineage>
</organism>
<dbReference type="EMBL" id="NSFD01000006">
    <property type="protein sequence ID" value="PBA27857.1"/>
    <property type="molecule type" value="Genomic_DNA"/>
</dbReference>
<evidence type="ECO:0000313" key="2">
    <source>
        <dbReference type="Proteomes" id="UP000217768"/>
    </source>
</evidence>
<gene>
    <name evidence="1" type="ORF">CKJ66_05570</name>
</gene>
<protein>
    <submittedName>
        <fullName evidence="1">Uncharacterized protein</fullName>
    </submittedName>
</protein>
<name>A0A2A2ZMU7_MYCAV</name>
<dbReference type="InterPro" id="IPR053860">
    <property type="entry name" value="DUF6932"/>
</dbReference>
<evidence type="ECO:0000313" key="1">
    <source>
        <dbReference type="EMBL" id="PBA27857.1"/>
    </source>
</evidence>
<accession>A0A2A2ZMU7</accession>
<reference evidence="1 2" key="1">
    <citation type="submission" date="2017-08" db="EMBL/GenBank/DDBJ databases">
        <title>Phylogenetic analysis of Mycobacterium avium complex whole genomes.</title>
        <authorList>
            <person name="Caverly L.J."/>
            <person name="Spilker T."/>
            <person name="Lipuma J."/>
        </authorList>
    </citation>
    <scope>NUCLEOTIDE SEQUENCE [LARGE SCALE GENOMIC DNA]</scope>
    <source>
        <strain evidence="1 2">FLAC0165</strain>
    </source>
</reference>
<dbReference type="Pfam" id="PF22014">
    <property type="entry name" value="DUF6932"/>
    <property type="match status" value="1"/>
</dbReference>
<dbReference type="RefSeq" id="WP_095785369.1">
    <property type="nucleotide sequence ID" value="NZ_NSFA01000009.1"/>
</dbReference>
<dbReference type="AlphaFoldDB" id="A0A2A2ZMU7"/>
<proteinExistence type="predicted"/>
<sequence>MIPELDPSGGLLPPGRYRASRAEVYQRFVNGRGEHRQHLWRDWESATSLLGRHVHVNACWLYGRFLSEVPEPEVVSCVYWAEDLELSKAHLDPASANILRAFAQRGTLRRVVGVRVDTSVVAWHCQPDNEIEDRYLPQYLERRGRVDDYLQRMRSGPMGSPAAREDALPRCGYVEVIVDDYQ</sequence>
<comment type="caution">
    <text evidence="1">The sequence shown here is derived from an EMBL/GenBank/DDBJ whole genome shotgun (WGS) entry which is preliminary data.</text>
</comment>